<keyword evidence="7" id="KW-0472">Membrane</keyword>
<evidence type="ECO:0008006" key="12">
    <source>
        <dbReference type="Google" id="ProtNLM"/>
    </source>
</evidence>
<evidence type="ECO:0000259" key="9">
    <source>
        <dbReference type="Pfam" id="PF12627"/>
    </source>
</evidence>
<feature type="domain" description="tRNA nucleotidyltransferase/poly(A) polymerase RNA and SrmB- binding" evidence="9">
    <location>
        <begin position="537"/>
        <end position="576"/>
    </location>
</feature>
<dbReference type="GO" id="GO:0001680">
    <property type="term" value="P:tRNA 3'-terminal CCA addition"/>
    <property type="evidence" value="ECO:0007669"/>
    <property type="project" value="UniProtKB-ARBA"/>
</dbReference>
<dbReference type="InterPro" id="IPR002646">
    <property type="entry name" value="PolA_pol_head_dom"/>
</dbReference>
<dbReference type="SUPFAM" id="SSF81301">
    <property type="entry name" value="Nucleotidyltransferase"/>
    <property type="match status" value="1"/>
</dbReference>
<feature type="compositionally biased region" description="Low complexity" evidence="6">
    <location>
        <begin position="18"/>
        <end position="48"/>
    </location>
</feature>
<dbReference type="AlphaFoldDB" id="A0A6V0AYP3"/>
<gene>
    <name evidence="10" type="ORF">PAUS00366_LOCUS15880</name>
    <name evidence="11" type="ORF">PAUS00366_LOCUS15881</name>
</gene>
<evidence type="ECO:0000259" key="8">
    <source>
        <dbReference type="Pfam" id="PF01743"/>
    </source>
</evidence>
<protein>
    <recommendedName>
        <fullName evidence="12">Poly A polymerase head domain-containing protein</fullName>
    </recommendedName>
</protein>
<accession>A0A6V0AYP3</accession>
<keyword evidence="2 5" id="KW-0808">Transferase</keyword>
<keyword evidence="7" id="KW-1133">Transmembrane helix</keyword>
<reference evidence="11" key="1">
    <citation type="submission" date="2021-01" db="EMBL/GenBank/DDBJ databases">
        <authorList>
            <person name="Corre E."/>
            <person name="Pelletier E."/>
            <person name="Niang G."/>
            <person name="Scheremetjew M."/>
            <person name="Finn R."/>
            <person name="Kale V."/>
            <person name="Holt S."/>
            <person name="Cochrane G."/>
            <person name="Meng A."/>
            <person name="Brown T."/>
            <person name="Cohen L."/>
        </authorList>
    </citation>
    <scope>NUCLEOTIDE SEQUENCE</scope>
    <source>
        <strain evidence="11">10249 10 AB</strain>
    </source>
</reference>
<keyword evidence="7" id="KW-0812">Transmembrane</keyword>
<dbReference type="SUPFAM" id="SSF81891">
    <property type="entry name" value="Poly A polymerase C-terminal region-like"/>
    <property type="match status" value="1"/>
</dbReference>
<dbReference type="GO" id="GO:0003723">
    <property type="term" value="F:RNA binding"/>
    <property type="evidence" value="ECO:0007669"/>
    <property type="project" value="UniProtKB-KW"/>
</dbReference>
<dbReference type="Pfam" id="PF01743">
    <property type="entry name" value="PolyA_pol"/>
    <property type="match status" value="1"/>
</dbReference>
<dbReference type="PANTHER" id="PTHR13734:SF5">
    <property type="entry name" value="CCA TRNA NUCLEOTIDYLTRANSFERASE, MITOCHONDRIAL"/>
    <property type="match status" value="1"/>
</dbReference>
<dbReference type="EMBL" id="HBIX01022819">
    <property type="protein sequence ID" value="CAE0723125.1"/>
    <property type="molecule type" value="Transcribed_RNA"/>
</dbReference>
<evidence type="ECO:0000256" key="5">
    <source>
        <dbReference type="RuleBase" id="RU003953"/>
    </source>
</evidence>
<evidence type="ECO:0000313" key="10">
    <source>
        <dbReference type="EMBL" id="CAE0723124.1"/>
    </source>
</evidence>
<dbReference type="Gene3D" id="1.10.3090.10">
    <property type="entry name" value="cca-adding enzyme, domain 2"/>
    <property type="match status" value="1"/>
</dbReference>
<dbReference type="GO" id="GO:0052929">
    <property type="term" value="F:ATP:3'-cytidine-cytidine-tRNA adenylyltransferase activity"/>
    <property type="evidence" value="ECO:0007669"/>
    <property type="project" value="TreeGrafter"/>
</dbReference>
<organism evidence="11">
    <name type="scientific">Pseudo-nitzschia australis</name>
    <dbReference type="NCBI Taxonomy" id="44445"/>
    <lineage>
        <taxon>Eukaryota</taxon>
        <taxon>Sar</taxon>
        <taxon>Stramenopiles</taxon>
        <taxon>Ochrophyta</taxon>
        <taxon>Bacillariophyta</taxon>
        <taxon>Bacillariophyceae</taxon>
        <taxon>Bacillariophycidae</taxon>
        <taxon>Bacillariales</taxon>
        <taxon>Bacillariaceae</taxon>
        <taxon>Pseudo-nitzschia</taxon>
    </lineage>
</organism>
<name>A0A6V0AYP3_9STRA</name>
<evidence type="ECO:0000313" key="11">
    <source>
        <dbReference type="EMBL" id="CAE0723125.1"/>
    </source>
</evidence>
<feature type="region of interest" description="Disordered" evidence="6">
    <location>
        <begin position="186"/>
        <end position="212"/>
    </location>
</feature>
<evidence type="ECO:0000256" key="6">
    <source>
        <dbReference type="SAM" id="MobiDB-lite"/>
    </source>
</evidence>
<dbReference type="GO" id="GO:0052927">
    <property type="term" value="F:CC tRNA cytidylyltransferase activity"/>
    <property type="evidence" value="ECO:0007669"/>
    <property type="project" value="TreeGrafter"/>
</dbReference>
<feature type="region of interest" description="Disordered" evidence="6">
    <location>
        <begin position="298"/>
        <end position="317"/>
    </location>
</feature>
<keyword evidence="4 5" id="KW-0694">RNA-binding</keyword>
<dbReference type="Gene3D" id="3.30.460.10">
    <property type="entry name" value="Beta Polymerase, domain 2"/>
    <property type="match status" value="1"/>
</dbReference>
<comment type="similarity">
    <text evidence="1 5">Belongs to the tRNA nucleotidyltransferase/poly(A) polymerase family.</text>
</comment>
<proteinExistence type="inferred from homology"/>
<dbReference type="Pfam" id="PF12627">
    <property type="entry name" value="PolyA_pol_RNAbd"/>
    <property type="match status" value="1"/>
</dbReference>
<keyword evidence="3" id="KW-0547">Nucleotide-binding</keyword>
<evidence type="ECO:0000256" key="1">
    <source>
        <dbReference type="ARBA" id="ARBA00007265"/>
    </source>
</evidence>
<evidence type="ECO:0000256" key="4">
    <source>
        <dbReference type="ARBA" id="ARBA00022884"/>
    </source>
</evidence>
<dbReference type="InterPro" id="IPR043519">
    <property type="entry name" value="NT_sf"/>
</dbReference>
<feature type="compositionally biased region" description="Low complexity" evidence="6">
    <location>
        <begin position="191"/>
        <end position="212"/>
    </location>
</feature>
<feature type="transmembrane region" description="Helical" evidence="7">
    <location>
        <begin position="75"/>
        <end position="92"/>
    </location>
</feature>
<feature type="region of interest" description="Disordered" evidence="6">
    <location>
        <begin position="1"/>
        <end position="53"/>
    </location>
</feature>
<feature type="domain" description="Poly A polymerase head" evidence="8">
    <location>
        <begin position="364"/>
        <end position="488"/>
    </location>
</feature>
<dbReference type="CDD" id="cd05398">
    <property type="entry name" value="NT_ClassII-CCAase"/>
    <property type="match status" value="1"/>
</dbReference>
<evidence type="ECO:0000256" key="3">
    <source>
        <dbReference type="ARBA" id="ARBA00022741"/>
    </source>
</evidence>
<evidence type="ECO:0000256" key="7">
    <source>
        <dbReference type="SAM" id="Phobius"/>
    </source>
</evidence>
<sequence length="905" mass="100457">MRTDTTRRVSSNLGRAPRTTTTTTTTRSIISTANSTANSNSNSTLPSSSRKRRAATATATASSAAAKKTISKSKLVGMIQIMVVVLALPSFVSKQIPFAKALSLTTRSFPSSGTSQFGIGRTSPLTALQMAVDSRELRFFSSGSRNSSNNVLGDYVLNQEWMVATGRTTQEQNVLALAENGLKDIKSQYDNNSDNNSNGNNLNSSNNINGENSQDQAAAPVVVGADQQLSPFYYQQKQDPPKRGYGPYISLSPEERELFRLLRRAKDDGKLSTTLRVAGGWVRDKLLATPEFCRLGPDRVTRPTRRTPQRLTSKYKAPSSLSLSVSSSLLAKTVPSAGRQGSKVIGGGKTKKNGKNDLLRFQQQAPVDIDIALDDMLGREFAEHLNKYLSEMGEKTHGVGVVLKNPEKSKHLETATMKVGTFWIDFVNLRAEEYTEDSRIPDLMRIGTPDEDAFRRDLTINSLFYNVNNGQVEDWTGRGFNDLRRCVIATPLAPLTTLLDDPLRTLRSVRFAARLHFTMDAALKEAAMDDRVRKALAEKVSRERIGCEVDLMLRSPDPVGAMRLLINLKLAKTVFPIEKLVGGSSDAHGNDNQNSLERGLRLLSITYDQLEESKMYTPVWCDKSYRGSYTTHGVEDIALVEDDDALRYMWYASFLKPFYDYSLISVGAPDAKNTRKLNRSVVAKLLVDELKRPTREADAVEKILKGANGFKTLMNSGSDYSAMSILLSDIRVCSEKSMNHGSDDTKMMCTMNGQQVFTATENDPVWQHAMEFRLSCSEVIRKAGPLWRAALFLAMSEHITEALQGDPEFVIEGDFVDESQDDLRQREIERYDGFATAMQRIGLVGIWGQKPLLDGGEVKKVLPNIPHGPVFRDIMDEQEKWSTLHPYAGADILARHLANTFPDYV</sequence>
<dbReference type="PANTHER" id="PTHR13734">
    <property type="entry name" value="TRNA-NUCLEOTIDYLTRANSFERASE"/>
    <property type="match status" value="1"/>
</dbReference>
<dbReference type="InterPro" id="IPR032828">
    <property type="entry name" value="PolyA_RNA-bd"/>
</dbReference>
<dbReference type="EMBL" id="HBIX01022818">
    <property type="protein sequence ID" value="CAE0723124.1"/>
    <property type="molecule type" value="Transcribed_RNA"/>
</dbReference>
<dbReference type="GO" id="GO:0000166">
    <property type="term" value="F:nucleotide binding"/>
    <property type="evidence" value="ECO:0007669"/>
    <property type="project" value="UniProtKB-KW"/>
</dbReference>
<evidence type="ECO:0000256" key="2">
    <source>
        <dbReference type="ARBA" id="ARBA00022679"/>
    </source>
</evidence>